<sequence length="502" mass="51915">MPPLRRNSRAVLAAFFVFWLFGVCSSALAGGKDLSWNALPTASLTENGQARVIVGFAVTDYDELATASRSHKVVTPEEAGLSRNAALAADAALARAVRRGADAVIADLPAKAYTVHRTYSALPYAALSVTPEGLAALRDNPKVTSIEVDAPVPLPLPVPESQAKGDDAASDSVDLPSANLNWGPPKIGADTAWARGYTGQGWHVAILDTGIRRTHEFFAGKTIVEACFSAAANCPGGTTSAYGTGSAAHYSSSLQGWDHGTHCAGIAAGKKADGSVAGVAKDANLIAVQVFSIIDPSTSPWVGSYPSDQLDGLNYVYSLRNTYSIAAASMSLGGGSYSSACDTGESRKTAIDQLRAVNIPTTIATGNDYYCSSIGAPACISSAIAVGASTSTDARSAFSNWHPTLQTIFAPGSSIYSSTGDSDTSYESWNGTSMATPHVAGAWALLRQNRPNDSVNAILTRLLAGSPSITTTCPSDGSLPRIFIPAALQAASIAPILPILLE</sequence>
<feature type="domain" description="Peptidase S8/S53" evidence="8">
    <location>
        <begin position="199"/>
        <end position="458"/>
    </location>
</feature>
<evidence type="ECO:0000256" key="1">
    <source>
        <dbReference type="ARBA" id="ARBA00011073"/>
    </source>
</evidence>
<dbReference type="HOGENOM" id="CLU_542615_0_0_7"/>
<gene>
    <name evidence="9" type="ordered locus">DMR_35990</name>
</gene>
<reference evidence="9 10" key="1">
    <citation type="journal article" date="2009" name="Genome Res.">
        <title>Whole genome sequence of Desulfovibrio magneticus strain RS-1 revealed common gene clusters in magnetotactic bacteria.</title>
        <authorList>
            <person name="Nakazawa H."/>
            <person name="Arakaki A."/>
            <person name="Narita-Yamada S."/>
            <person name="Yashiro I."/>
            <person name="Jinno K."/>
            <person name="Aoki N."/>
            <person name="Tsuruyama A."/>
            <person name="Okamura Y."/>
            <person name="Tanikawa S."/>
            <person name="Fujita N."/>
            <person name="Takeyama H."/>
            <person name="Matsunaga T."/>
        </authorList>
    </citation>
    <scope>NUCLEOTIDE SEQUENCE [LARGE SCALE GENOMIC DNA]</scope>
    <source>
        <strain evidence="10">ATCC 700980 / DSM 13731 / RS-1</strain>
    </source>
</reference>
<dbReference type="STRING" id="573370.DMR_35990"/>
<dbReference type="GO" id="GO:0006508">
    <property type="term" value="P:proteolysis"/>
    <property type="evidence" value="ECO:0007669"/>
    <property type="project" value="UniProtKB-KW"/>
</dbReference>
<evidence type="ECO:0000256" key="7">
    <source>
        <dbReference type="SAM" id="SignalP"/>
    </source>
</evidence>
<protein>
    <submittedName>
        <fullName evidence="9">Alkaline serine protease</fullName>
    </submittedName>
</protein>
<feature type="active site" description="Charge relay system" evidence="5">
    <location>
        <position position="259"/>
    </location>
</feature>
<proteinExistence type="inferred from homology"/>
<accession>C4XLF1</accession>
<dbReference type="AlphaFoldDB" id="C4XLF1"/>
<dbReference type="PANTHER" id="PTHR43806:SF11">
    <property type="entry name" value="CEREVISIN-RELATED"/>
    <property type="match status" value="1"/>
</dbReference>
<evidence type="ECO:0000256" key="5">
    <source>
        <dbReference type="PROSITE-ProRule" id="PRU01240"/>
    </source>
</evidence>
<keyword evidence="7" id="KW-0732">Signal</keyword>
<keyword evidence="3 5" id="KW-0378">Hydrolase</keyword>
<dbReference type="eggNOG" id="COG1404">
    <property type="taxonomic scope" value="Bacteria"/>
</dbReference>
<dbReference type="RefSeq" id="WP_015862232.1">
    <property type="nucleotide sequence ID" value="NC_012796.1"/>
</dbReference>
<dbReference type="PANTHER" id="PTHR43806">
    <property type="entry name" value="PEPTIDASE S8"/>
    <property type="match status" value="1"/>
</dbReference>
<dbReference type="Proteomes" id="UP000009071">
    <property type="component" value="Chromosome"/>
</dbReference>
<dbReference type="PROSITE" id="PS51892">
    <property type="entry name" value="SUBTILASE"/>
    <property type="match status" value="1"/>
</dbReference>
<feature type="active site" description="Charge relay system" evidence="5">
    <location>
        <position position="208"/>
    </location>
</feature>
<evidence type="ECO:0000313" key="10">
    <source>
        <dbReference type="Proteomes" id="UP000009071"/>
    </source>
</evidence>
<feature type="chain" id="PRO_5002945855" evidence="7">
    <location>
        <begin position="30"/>
        <end position="502"/>
    </location>
</feature>
<evidence type="ECO:0000259" key="8">
    <source>
        <dbReference type="Pfam" id="PF00082"/>
    </source>
</evidence>
<dbReference type="InterPro" id="IPR023828">
    <property type="entry name" value="Peptidase_S8_Ser-AS"/>
</dbReference>
<evidence type="ECO:0000256" key="2">
    <source>
        <dbReference type="ARBA" id="ARBA00022670"/>
    </source>
</evidence>
<evidence type="ECO:0000256" key="4">
    <source>
        <dbReference type="ARBA" id="ARBA00022825"/>
    </source>
</evidence>
<dbReference type="PROSITE" id="PS00138">
    <property type="entry name" value="SUBTILASE_SER"/>
    <property type="match status" value="1"/>
</dbReference>
<comment type="similarity">
    <text evidence="1 5 6">Belongs to the peptidase S8 family.</text>
</comment>
<dbReference type="InterPro" id="IPR000209">
    <property type="entry name" value="Peptidase_S8/S53_dom"/>
</dbReference>
<keyword evidence="4 5" id="KW-0720">Serine protease</keyword>
<dbReference type="KEGG" id="dma:DMR_35990"/>
<evidence type="ECO:0000256" key="6">
    <source>
        <dbReference type="RuleBase" id="RU003355"/>
    </source>
</evidence>
<dbReference type="InterPro" id="IPR050131">
    <property type="entry name" value="Peptidase_S8_subtilisin-like"/>
</dbReference>
<dbReference type="PROSITE" id="PS00137">
    <property type="entry name" value="SUBTILASE_HIS"/>
    <property type="match status" value="1"/>
</dbReference>
<dbReference type="EMBL" id="AP010904">
    <property type="protein sequence ID" value="BAH77090.1"/>
    <property type="molecule type" value="Genomic_DNA"/>
</dbReference>
<dbReference type="OrthoDB" id="5437273at2"/>
<dbReference type="InterPro" id="IPR022398">
    <property type="entry name" value="Peptidase_S8_His-AS"/>
</dbReference>
<dbReference type="GO" id="GO:0004252">
    <property type="term" value="F:serine-type endopeptidase activity"/>
    <property type="evidence" value="ECO:0007669"/>
    <property type="project" value="UniProtKB-UniRule"/>
</dbReference>
<evidence type="ECO:0000256" key="3">
    <source>
        <dbReference type="ARBA" id="ARBA00022801"/>
    </source>
</evidence>
<dbReference type="InterPro" id="IPR036852">
    <property type="entry name" value="Peptidase_S8/S53_dom_sf"/>
</dbReference>
<dbReference type="PRINTS" id="PR00723">
    <property type="entry name" value="SUBTILISIN"/>
</dbReference>
<name>C4XLF1_SOLM1</name>
<evidence type="ECO:0000313" key="9">
    <source>
        <dbReference type="EMBL" id="BAH77090.1"/>
    </source>
</evidence>
<dbReference type="InterPro" id="IPR023827">
    <property type="entry name" value="Peptidase_S8_Asp-AS"/>
</dbReference>
<dbReference type="PROSITE" id="PS00136">
    <property type="entry name" value="SUBTILASE_ASP"/>
    <property type="match status" value="1"/>
</dbReference>
<dbReference type="Gene3D" id="3.40.50.200">
    <property type="entry name" value="Peptidase S8/S53 domain"/>
    <property type="match status" value="1"/>
</dbReference>
<dbReference type="SUPFAM" id="SSF52743">
    <property type="entry name" value="Subtilisin-like"/>
    <property type="match status" value="1"/>
</dbReference>
<keyword evidence="10" id="KW-1185">Reference proteome</keyword>
<dbReference type="InterPro" id="IPR015500">
    <property type="entry name" value="Peptidase_S8_subtilisin-rel"/>
</dbReference>
<organism evidence="9 10">
    <name type="scientific">Solidesulfovibrio magneticus (strain ATCC 700980 / DSM 13731 / RS-1)</name>
    <name type="common">Desulfovibrio magneticus</name>
    <dbReference type="NCBI Taxonomy" id="573370"/>
    <lineage>
        <taxon>Bacteria</taxon>
        <taxon>Pseudomonadati</taxon>
        <taxon>Thermodesulfobacteriota</taxon>
        <taxon>Desulfovibrionia</taxon>
        <taxon>Desulfovibrionales</taxon>
        <taxon>Desulfovibrionaceae</taxon>
        <taxon>Solidesulfovibrio</taxon>
    </lineage>
</organism>
<feature type="active site" description="Charge relay system" evidence="5">
    <location>
        <position position="433"/>
    </location>
</feature>
<dbReference type="Pfam" id="PF00082">
    <property type="entry name" value="Peptidase_S8"/>
    <property type="match status" value="1"/>
</dbReference>
<keyword evidence="2 5" id="KW-0645">Protease</keyword>
<feature type="signal peptide" evidence="7">
    <location>
        <begin position="1"/>
        <end position="29"/>
    </location>
</feature>